<dbReference type="EC" id="2.7.11.1" evidence="2"/>
<dbReference type="InterPro" id="IPR017441">
    <property type="entry name" value="Protein_kinase_ATP_BS"/>
</dbReference>
<evidence type="ECO:0000256" key="4">
    <source>
        <dbReference type="ARBA" id="ARBA00022679"/>
    </source>
</evidence>
<evidence type="ECO:0000259" key="12">
    <source>
        <dbReference type="PROSITE" id="PS50011"/>
    </source>
</evidence>
<dbReference type="InterPro" id="IPR008271">
    <property type="entry name" value="Ser/Thr_kinase_AS"/>
</dbReference>
<dbReference type="Pfam" id="PF00069">
    <property type="entry name" value="Pkinase"/>
    <property type="match status" value="1"/>
</dbReference>
<feature type="compositionally biased region" description="Basic and acidic residues" evidence="11">
    <location>
        <begin position="607"/>
        <end position="619"/>
    </location>
</feature>
<evidence type="ECO:0000256" key="1">
    <source>
        <dbReference type="ARBA" id="ARBA00008874"/>
    </source>
</evidence>
<dbReference type="PROSITE" id="PS50219">
    <property type="entry name" value="CNH"/>
    <property type="match status" value="1"/>
</dbReference>
<protein>
    <recommendedName>
        <fullName evidence="2">non-specific serine/threonine protein kinase</fullName>
        <ecNumber evidence="2">2.7.11.1</ecNumber>
    </recommendedName>
</protein>
<comment type="catalytic activity">
    <reaction evidence="8">
        <text>L-threonyl-[protein] + ATP = O-phospho-L-threonyl-[protein] + ADP + H(+)</text>
        <dbReference type="Rhea" id="RHEA:46608"/>
        <dbReference type="Rhea" id="RHEA-COMP:11060"/>
        <dbReference type="Rhea" id="RHEA-COMP:11605"/>
        <dbReference type="ChEBI" id="CHEBI:15378"/>
        <dbReference type="ChEBI" id="CHEBI:30013"/>
        <dbReference type="ChEBI" id="CHEBI:30616"/>
        <dbReference type="ChEBI" id="CHEBI:61977"/>
        <dbReference type="ChEBI" id="CHEBI:456216"/>
        <dbReference type="EC" id="2.7.11.1"/>
    </reaction>
</comment>
<dbReference type="InterPro" id="IPR051700">
    <property type="entry name" value="STE20_Ser-Thr_kinase"/>
</dbReference>
<feature type="compositionally biased region" description="Polar residues" evidence="11">
    <location>
        <begin position="578"/>
        <end position="590"/>
    </location>
</feature>
<evidence type="ECO:0000256" key="6">
    <source>
        <dbReference type="ARBA" id="ARBA00022777"/>
    </source>
</evidence>
<feature type="compositionally biased region" description="Basic and acidic residues" evidence="11">
    <location>
        <begin position="529"/>
        <end position="539"/>
    </location>
</feature>
<dbReference type="GO" id="GO:0005829">
    <property type="term" value="C:cytosol"/>
    <property type="evidence" value="ECO:0007669"/>
    <property type="project" value="TreeGrafter"/>
</dbReference>
<keyword evidence="3" id="KW-0723">Serine/threonine-protein kinase</keyword>
<dbReference type="Pfam" id="PF00780">
    <property type="entry name" value="CNH"/>
    <property type="match status" value="1"/>
</dbReference>
<dbReference type="SMART" id="SM00036">
    <property type="entry name" value="CNH"/>
    <property type="match status" value="1"/>
</dbReference>
<dbReference type="GO" id="GO:0004674">
    <property type="term" value="F:protein serine/threonine kinase activity"/>
    <property type="evidence" value="ECO:0007669"/>
    <property type="project" value="UniProtKB-KW"/>
</dbReference>
<accession>A0A8J1MV52</accession>
<reference evidence="15" key="2">
    <citation type="submission" date="2025-08" db="UniProtKB">
        <authorList>
            <consortium name="RefSeq"/>
        </authorList>
    </citation>
    <scope>IDENTIFICATION</scope>
    <source>
        <strain evidence="15">J_2021</strain>
        <tissue evidence="15">Erythrocytes</tissue>
    </source>
</reference>
<feature type="compositionally biased region" description="Basic and acidic residues" evidence="11">
    <location>
        <begin position="295"/>
        <end position="307"/>
    </location>
</feature>
<dbReference type="PROSITE" id="PS00107">
    <property type="entry name" value="PROTEIN_KINASE_ATP"/>
    <property type="match status" value="1"/>
</dbReference>
<proteinExistence type="inferred from homology"/>
<dbReference type="GO" id="GO:0005524">
    <property type="term" value="F:ATP binding"/>
    <property type="evidence" value="ECO:0007669"/>
    <property type="project" value="UniProtKB-UniRule"/>
</dbReference>
<dbReference type="RefSeq" id="XP_041444905.1">
    <property type="nucleotide sequence ID" value="XM_041588971.1"/>
</dbReference>
<dbReference type="Proteomes" id="UP000186698">
    <property type="component" value="Chromosome 3S"/>
</dbReference>
<dbReference type="PROSITE" id="PS00108">
    <property type="entry name" value="PROTEIN_KINASE_ST"/>
    <property type="match status" value="1"/>
</dbReference>
<dbReference type="PROSITE" id="PS50011">
    <property type="entry name" value="PROTEIN_KINASE_DOM"/>
    <property type="match status" value="1"/>
</dbReference>
<evidence type="ECO:0000256" key="9">
    <source>
        <dbReference type="ARBA" id="ARBA00048679"/>
    </source>
</evidence>
<gene>
    <name evidence="15" type="primary">LOC108703545</name>
</gene>
<dbReference type="GeneID" id="108703545"/>
<dbReference type="PANTHER" id="PTHR47096:SF1">
    <property type="entry name" value="MISSHAPEN LIKE KINASE 1"/>
    <property type="match status" value="1"/>
</dbReference>
<feature type="domain" description="Protein kinase" evidence="12">
    <location>
        <begin position="25"/>
        <end position="289"/>
    </location>
</feature>
<dbReference type="InterPro" id="IPR000719">
    <property type="entry name" value="Prot_kinase_dom"/>
</dbReference>
<keyword evidence="14" id="KW-1185">Reference proteome</keyword>
<feature type="compositionally biased region" description="Acidic residues" evidence="11">
    <location>
        <begin position="317"/>
        <end position="333"/>
    </location>
</feature>
<dbReference type="SMART" id="SM00220">
    <property type="entry name" value="S_TKc"/>
    <property type="match status" value="1"/>
</dbReference>
<name>A0A8J1MV52_XENLA</name>
<dbReference type="InterPro" id="IPR001180">
    <property type="entry name" value="CNH_dom"/>
</dbReference>
<feature type="domain" description="CNH" evidence="13">
    <location>
        <begin position="902"/>
        <end position="1189"/>
    </location>
</feature>
<evidence type="ECO:0000256" key="7">
    <source>
        <dbReference type="ARBA" id="ARBA00022840"/>
    </source>
</evidence>
<comment type="catalytic activity">
    <reaction evidence="9">
        <text>L-seryl-[protein] + ATP = O-phospho-L-seryl-[protein] + ADP + H(+)</text>
        <dbReference type="Rhea" id="RHEA:17989"/>
        <dbReference type="Rhea" id="RHEA-COMP:9863"/>
        <dbReference type="Rhea" id="RHEA-COMP:11604"/>
        <dbReference type="ChEBI" id="CHEBI:15378"/>
        <dbReference type="ChEBI" id="CHEBI:29999"/>
        <dbReference type="ChEBI" id="CHEBI:30616"/>
        <dbReference type="ChEBI" id="CHEBI:83421"/>
        <dbReference type="ChEBI" id="CHEBI:456216"/>
        <dbReference type="EC" id="2.7.11.1"/>
    </reaction>
</comment>
<feature type="region of interest" description="Disordered" evidence="11">
    <location>
        <begin position="295"/>
        <end position="346"/>
    </location>
</feature>
<reference evidence="14" key="1">
    <citation type="submission" date="2024-06" db="UniProtKB">
        <authorList>
            <consortium name="RefSeq"/>
        </authorList>
    </citation>
    <scope>NUCLEOTIDE SEQUENCE [LARGE SCALE GENOMIC DNA]</scope>
    <source>
        <strain evidence="14">J_2021</strain>
    </source>
</reference>
<keyword evidence="6" id="KW-0418">Kinase</keyword>
<evidence type="ECO:0000256" key="5">
    <source>
        <dbReference type="ARBA" id="ARBA00022741"/>
    </source>
</evidence>
<evidence type="ECO:0000256" key="10">
    <source>
        <dbReference type="PROSITE-ProRule" id="PRU10141"/>
    </source>
</evidence>
<evidence type="ECO:0000256" key="8">
    <source>
        <dbReference type="ARBA" id="ARBA00047899"/>
    </source>
</evidence>
<dbReference type="Gene3D" id="3.30.200.20">
    <property type="entry name" value="Phosphorylase Kinase, domain 1"/>
    <property type="match status" value="1"/>
</dbReference>
<feature type="region of interest" description="Disordered" evidence="11">
    <location>
        <begin position="784"/>
        <end position="825"/>
    </location>
</feature>
<dbReference type="FunFam" id="3.30.200.20:FF:000006">
    <property type="entry name" value="TRAF2 and NCK-interacting protein kinase isoform 4"/>
    <property type="match status" value="1"/>
</dbReference>
<feature type="compositionally biased region" description="Basic and acidic residues" evidence="11">
    <location>
        <begin position="636"/>
        <end position="647"/>
    </location>
</feature>
<keyword evidence="5 10" id="KW-0547">Nucleotide-binding</keyword>
<evidence type="ECO:0000259" key="13">
    <source>
        <dbReference type="PROSITE" id="PS50219"/>
    </source>
</evidence>
<dbReference type="CTD" id="108703545"/>
<dbReference type="Gene3D" id="1.10.510.10">
    <property type="entry name" value="Transferase(Phosphotransferase) domain 1"/>
    <property type="match status" value="1"/>
</dbReference>
<feature type="compositionally biased region" description="Low complexity" evidence="11">
    <location>
        <begin position="754"/>
        <end position="768"/>
    </location>
</feature>
<dbReference type="PANTHER" id="PTHR47096">
    <property type="entry name" value="MISSHAPEN LIKE KINASE 1"/>
    <property type="match status" value="1"/>
</dbReference>
<feature type="compositionally biased region" description="Acidic residues" evidence="11">
    <location>
        <begin position="705"/>
        <end position="718"/>
    </location>
</feature>
<sequence>MASDPPARSLDDIDLSALRDPAGIFELVEVVGNGTYGQVYKGRHVKTGQLAAIKVMDVTEDEEEEIKQEINMLKKYSHHRNIATYYGAFIKKSPPGNDDQLWLVMEFCGAGSVTDLVKNTKGNALKEDCIAYICREILRGLSHLHAHKVIHRDIKGQNVLLTENAEVKLVDFGVSAQLDRTVGRRNTFIGTPYWMAPEVIACDENPDATYDYRSDIWSLGITAIEMAEGAPPLCDMHPMRALFLIPRNPPPKLKSKKWSKKFIDFIDTCLIKNYMSRPPTEQLLKHPFIRDQPTERQVRIQLKDHIDRSRKKRGEKDETEYEYSGSEDEEENHGEEGEPSSIMNVPGESTLRREFLRLQQENKSNSEALKQQQVGAQHRDSEAHIKQLLHERQRRIEEQKEERRRVEEQQRREREQRKQQEKEQQRRRDDIRREEERRMAEREQEYIRHKLEEEQRQLEILQQQLLQEQALLLEYKRKQLEEQRQSERLQRQLQQEHAYLKSLQQQQQQEKKPLYHYNRGVMNPSEKPAWAREVEERSRLNKQSSPLSKLSSVESAGNPSQTPPSQRPPEIQEHKVPQRTTSIATALNTSGSGGSRPVQAVRASNPDLRRAESGWERGDSLLQSPHPNLPQAGSLERNRIAPHKLEESSISPPGSKTPGEEHRSRPGRPASYKRAIGEDHLLVKDRPEDVPKPPKKALDYSSSSDELDSSDEEEEEGDAERQEPNRDSSGASRSGRDADTDSVSTMVVHDVEEMMGSTSDSSYGDGTMVVQRTPEEERNLLHADSNGYTNLPDVVQPSHSPTEPKGTSPSKEGNGSDYQSRGLVKAPPKTSFTMFVDLGLYQSSGGGGDTIPVAASYVSGDPARLEQLKYEARKGSVVNVNPTNTRPHSDTPEIRKYKKRFNSEILCAALWGVNLLVGTENGLMLLDRSGQGKVYTLITRRRFQQMDVLEGLNLLITISGKRNKLRVYYLSWLRNKILHNDPEVEKKQGWSTVGDMDGCVHYKVVKYERIKFLVIALKNSVEVYAWAPKPYHKFMAFKSFTDIPHRPQLVDLTVEEGQRLKVIYGSSSGFHAVDVDSGNNYDIYIPVHIQSQINPHAIIFLPNTDGMEMLLCYEDEGVYVNTYGRIIKDVVLQWGEMPTSVAYICSNQIMGWGEKAIEIRSVETGHLDGVFMHKRAQRLKFLCERNDKVFFASVRSGGSSQVYFMTLNRSCIMNW</sequence>
<dbReference type="CDD" id="cd06636">
    <property type="entry name" value="STKc_MAP4K4_6_N"/>
    <property type="match status" value="1"/>
</dbReference>
<feature type="compositionally biased region" description="Basic and acidic residues" evidence="11">
    <location>
        <begin position="675"/>
        <end position="698"/>
    </location>
</feature>
<evidence type="ECO:0000313" key="15">
    <source>
        <dbReference type="RefSeq" id="XP_041444905.1"/>
    </source>
</evidence>
<feature type="region of interest" description="Disordered" evidence="11">
    <location>
        <begin position="393"/>
        <end position="440"/>
    </location>
</feature>
<organism evidence="14 15">
    <name type="scientific">Xenopus laevis</name>
    <name type="common">African clawed frog</name>
    <dbReference type="NCBI Taxonomy" id="8355"/>
    <lineage>
        <taxon>Eukaryota</taxon>
        <taxon>Metazoa</taxon>
        <taxon>Chordata</taxon>
        <taxon>Craniata</taxon>
        <taxon>Vertebrata</taxon>
        <taxon>Euteleostomi</taxon>
        <taxon>Amphibia</taxon>
        <taxon>Batrachia</taxon>
        <taxon>Anura</taxon>
        <taxon>Pipoidea</taxon>
        <taxon>Pipidae</taxon>
        <taxon>Xenopodinae</taxon>
        <taxon>Xenopus</taxon>
        <taxon>Xenopus</taxon>
    </lineage>
</organism>
<evidence type="ECO:0000256" key="2">
    <source>
        <dbReference type="ARBA" id="ARBA00012513"/>
    </source>
</evidence>
<feature type="binding site" evidence="10">
    <location>
        <position position="54"/>
    </location>
    <ligand>
        <name>ATP</name>
        <dbReference type="ChEBI" id="CHEBI:30616"/>
    </ligand>
</feature>
<dbReference type="FunFam" id="1.10.510.10:FF:000003">
    <property type="entry name" value="TRAF2 and NCK-interacting protein kinase isoform 4"/>
    <property type="match status" value="1"/>
</dbReference>
<feature type="region of interest" description="Disordered" evidence="11">
    <location>
        <begin position="500"/>
        <end position="769"/>
    </location>
</feature>
<evidence type="ECO:0000313" key="14">
    <source>
        <dbReference type="Proteomes" id="UP000186698"/>
    </source>
</evidence>
<evidence type="ECO:0000256" key="3">
    <source>
        <dbReference type="ARBA" id="ARBA00022527"/>
    </source>
</evidence>
<dbReference type="AlphaFoldDB" id="A0A8J1MV52"/>
<evidence type="ECO:0000256" key="11">
    <source>
        <dbReference type="SAM" id="MobiDB-lite"/>
    </source>
</evidence>
<feature type="compositionally biased region" description="Low complexity" evidence="11">
    <location>
        <begin position="544"/>
        <end position="555"/>
    </location>
</feature>
<keyword evidence="4" id="KW-0808">Transferase</keyword>
<feature type="compositionally biased region" description="Polar residues" evidence="11">
    <location>
        <begin position="797"/>
        <end position="819"/>
    </location>
</feature>
<comment type="similarity">
    <text evidence="1">Belongs to the protein kinase superfamily. STE Ser/Thr protein kinase family. STE20 subfamily.</text>
</comment>
<keyword evidence="7 10" id="KW-0067">ATP-binding</keyword>
<dbReference type="SUPFAM" id="SSF56112">
    <property type="entry name" value="Protein kinase-like (PK-like)"/>
    <property type="match status" value="1"/>
</dbReference>
<dbReference type="InterPro" id="IPR011009">
    <property type="entry name" value="Kinase-like_dom_sf"/>
</dbReference>